<dbReference type="SUPFAM" id="SSF50249">
    <property type="entry name" value="Nucleic acid-binding proteins"/>
    <property type="match status" value="1"/>
</dbReference>
<dbReference type="InterPro" id="IPR012340">
    <property type="entry name" value="NA-bd_OB-fold"/>
</dbReference>
<evidence type="ECO:0000313" key="2">
    <source>
        <dbReference type="EMBL" id="SPD87539.1"/>
    </source>
</evidence>
<dbReference type="SMART" id="SM00955">
    <property type="entry name" value="RNB"/>
    <property type="match status" value="1"/>
</dbReference>
<gene>
    <name evidence="2" type="ORF">MPLG2_2509</name>
</gene>
<dbReference type="Proteomes" id="UP000238164">
    <property type="component" value="Chromosome 1"/>
</dbReference>
<protein>
    <submittedName>
        <fullName evidence="2">Exoribonuclease R</fullName>
    </submittedName>
</protein>
<dbReference type="InterPro" id="IPR050180">
    <property type="entry name" value="RNR_Ribonuclease"/>
</dbReference>
<dbReference type="PANTHER" id="PTHR23355:SF42">
    <property type="entry name" value="RIBONUCLEASE II, CHLOROPLASTIC_MITOCHONDRIAL"/>
    <property type="match status" value="1"/>
</dbReference>
<reference evidence="2 3" key="1">
    <citation type="submission" date="2018-02" db="EMBL/GenBank/DDBJ databases">
        <authorList>
            <person name="Cohen D.B."/>
            <person name="Kent A.D."/>
        </authorList>
    </citation>
    <scope>NUCLEOTIDE SEQUENCE [LARGE SCALE GENOMIC DNA]</scope>
    <source>
        <strain evidence="2">1</strain>
    </source>
</reference>
<sequence>MPSRTVAFLDEVPPPLREGLRQLRDELGVPDDFPAEVIEAAQAAAADVQLPVTDLTDVEFVTIDPAGSLDLDQALHLSRTDTGYLVRYAIADVAAFVEPGGVIDDECHERVETLYAPSRRTPLHPEALSENGASLLPDVVRPALVWQIELDADGAVVDATVARARVRSRRRYSYDEVQALIDGGQAGDVLDLLKVIGQLREQAEVARGGVSLGVPEQEVTVAGGSWALVYRTNLPCEGWNAQLSLLTGMVAADMMLKAGVGILRTLPPAEDHAINRLRRTAQGLGISWPQKVSYPDFVRGLKASVPREAAMLNACTTLFRGAGYDSFTDGAPKEAEHAAIAAPYAHVTAPLRRLVDRYAGELCVALSAGEPVPAWVLDALNDLPSEMEDSARRAGKYERGIVDLVEAMVLAPHIGQSFNGVLIDVDPDRRAGRLQVPDPAVEARVKGSRLKLGGEVTATLVAADLVKGSVDFRVF</sequence>
<evidence type="ECO:0000259" key="1">
    <source>
        <dbReference type="SMART" id="SM00955"/>
    </source>
</evidence>
<dbReference type="PANTHER" id="PTHR23355">
    <property type="entry name" value="RIBONUCLEASE"/>
    <property type="match status" value="1"/>
</dbReference>
<dbReference type="GO" id="GO:0000932">
    <property type="term" value="C:P-body"/>
    <property type="evidence" value="ECO:0007669"/>
    <property type="project" value="TreeGrafter"/>
</dbReference>
<organism evidence="2 3">
    <name type="scientific">Micropruina glycogenica</name>
    <dbReference type="NCBI Taxonomy" id="75385"/>
    <lineage>
        <taxon>Bacteria</taxon>
        <taxon>Bacillati</taxon>
        <taxon>Actinomycetota</taxon>
        <taxon>Actinomycetes</taxon>
        <taxon>Propionibacteriales</taxon>
        <taxon>Nocardioidaceae</taxon>
        <taxon>Micropruina</taxon>
    </lineage>
</organism>
<dbReference type="RefSeq" id="WP_105186250.1">
    <property type="nucleotide sequence ID" value="NZ_BAAAGO010000031.1"/>
</dbReference>
<dbReference type="InterPro" id="IPR001900">
    <property type="entry name" value="RNase_II/R"/>
</dbReference>
<dbReference type="OrthoDB" id="5800376at2"/>
<proteinExistence type="predicted"/>
<dbReference type="InterPro" id="IPR040596">
    <property type="entry name" value="RNase_II_C_S1"/>
</dbReference>
<dbReference type="GO" id="GO:0003723">
    <property type="term" value="F:RNA binding"/>
    <property type="evidence" value="ECO:0007669"/>
    <property type="project" value="InterPro"/>
</dbReference>
<feature type="domain" description="RNB" evidence="1">
    <location>
        <begin position="52"/>
        <end position="369"/>
    </location>
</feature>
<evidence type="ECO:0000313" key="3">
    <source>
        <dbReference type="Proteomes" id="UP000238164"/>
    </source>
</evidence>
<dbReference type="Pfam" id="PF18614">
    <property type="entry name" value="RNase_II_C_S1"/>
    <property type="match status" value="1"/>
</dbReference>
<keyword evidence="3" id="KW-1185">Reference proteome</keyword>
<accession>A0A2N9JJD5</accession>
<name>A0A2N9JJD5_9ACTN</name>
<dbReference type="GO" id="GO:0006402">
    <property type="term" value="P:mRNA catabolic process"/>
    <property type="evidence" value="ECO:0007669"/>
    <property type="project" value="TreeGrafter"/>
</dbReference>
<dbReference type="EMBL" id="LT985188">
    <property type="protein sequence ID" value="SPD87539.1"/>
    <property type="molecule type" value="Genomic_DNA"/>
</dbReference>
<dbReference type="KEGG" id="mgg:MPLG2_2509"/>
<dbReference type="Pfam" id="PF00773">
    <property type="entry name" value="RNB"/>
    <property type="match status" value="1"/>
</dbReference>
<dbReference type="GO" id="GO:0000175">
    <property type="term" value="F:3'-5'-RNA exonuclease activity"/>
    <property type="evidence" value="ECO:0007669"/>
    <property type="project" value="TreeGrafter"/>
</dbReference>
<dbReference type="AlphaFoldDB" id="A0A2N9JJD5"/>